<evidence type="ECO:0000256" key="3">
    <source>
        <dbReference type="ARBA" id="ARBA00048505"/>
    </source>
</evidence>
<dbReference type="SMART" id="SM00849">
    <property type="entry name" value="Lactamase_B"/>
    <property type="match status" value="1"/>
</dbReference>
<keyword evidence="6" id="KW-1185">Reference proteome</keyword>
<dbReference type="InterPro" id="IPR048933">
    <property type="entry name" value="B_lactamase-like_C"/>
</dbReference>
<dbReference type="Gene3D" id="3.60.15.10">
    <property type="entry name" value="Ribonuclease Z/Hydroxyacylglutathione hydrolase-like"/>
    <property type="match status" value="1"/>
</dbReference>
<comment type="catalytic activity">
    <reaction evidence="1">
        <text>3',5'-cyclic CMP + H2O = CMP + H(+)</text>
        <dbReference type="Rhea" id="RHEA:72675"/>
        <dbReference type="ChEBI" id="CHEBI:15377"/>
        <dbReference type="ChEBI" id="CHEBI:15378"/>
        <dbReference type="ChEBI" id="CHEBI:58003"/>
        <dbReference type="ChEBI" id="CHEBI:60377"/>
    </reaction>
    <physiologicalReaction direction="left-to-right" evidence="1">
        <dbReference type="Rhea" id="RHEA:72676"/>
    </physiologicalReaction>
</comment>
<evidence type="ECO:0000313" key="6">
    <source>
        <dbReference type="Proteomes" id="UP001597497"/>
    </source>
</evidence>
<dbReference type="SUPFAM" id="SSF56281">
    <property type="entry name" value="Metallo-hydrolase/oxidoreductase"/>
    <property type="match status" value="1"/>
</dbReference>
<dbReference type="Gene3D" id="1.10.10.10">
    <property type="entry name" value="Winged helix-like DNA-binding domain superfamily/Winged helix DNA-binding domain"/>
    <property type="match status" value="1"/>
</dbReference>
<dbReference type="EMBL" id="JBHUMM010000002">
    <property type="protein sequence ID" value="MFD2670535.1"/>
    <property type="molecule type" value="Genomic_DNA"/>
</dbReference>
<dbReference type="InterPro" id="IPR036388">
    <property type="entry name" value="WH-like_DNA-bd_sf"/>
</dbReference>
<comment type="catalytic activity">
    <reaction evidence="3">
        <text>3',5'-cyclic UMP + H2O = UMP + H(+)</text>
        <dbReference type="Rhea" id="RHEA:70575"/>
        <dbReference type="ChEBI" id="CHEBI:15377"/>
        <dbReference type="ChEBI" id="CHEBI:15378"/>
        <dbReference type="ChEBI" id="CHEBI:57865"/>
        <dbReference type="ChEBI" id="CHEBI:184387"/>
    </reaction>
    <physiologicalReaction direction="left-to-right" evidence="3">
        <dbReference type="Rhea" id="RHEA:70576"/>
    </physiologicalReaction>
</comment>
<evidence type="ECO:0000256" key="1">
    <source>
        <dbReference type="ARBA" id="ARBA00034221"/>
    </source>
</evidence>
<comment type="caution">
    <text evidence="5">The sequence shown here is derived from an EMBL/GenBank/DDBJ whole genome shotgun (WGS) entry which is preliminary data.</text>
</comment>
<dbReference type="InterPro" id="IPR036866">
    <property type="entry name" value="RibonucZ/Hydroxyglut_hydro"/>
</dbReference>
<name>A0ABW5R706_9BACL</name>
<dbReference type="CDD" id="cd07725">
    <property type="entry name" value="TTHA1429-like_MBL-fold"/>
    <property type="match status" value="1"/>
</dbReference>
<reference evidence="6" key="1">
    <citation type="journal article" date="2019" name="Int. J. Syst. Evol. Microbiol.">
        <title>The Global Catalogue of Microorganisms (GCM) 10K type strain sequencing project: providing services to taxonomists for standard genome sequencing and annotation.</title>
        <authorList>
            <consortium name="The Broad Institute Genomics Platform"/>
            <consortium name="The Broad Institute Genome Sequencing Center for Infectious Disease"/>
            <person name="Wu L."/>
            <person name="Ma J."/>
        </authorList>
    </citation>
    <scope>NUCLEOTIDE SEQUENCE [LARGE SCALE GENOMIC DNA]</scope>
    <source>
        <strain evidence="6">KCTC 33676</strain>
    </source>
</reference>
<dbReference type="Pfam" id="PF00753">
    <property type="entry name" value="Lactamase_B"/>
    <property type="match status" value="1"/>
</dbReference>
<feature type="domain" description="Metallo-beta-lactamase" evidence="4">
    <location>
        <begin position="25"/>
        <end position="238"/>
    </location>
</feature>
<dbReference type="InterPro" id="IPR001279">
    <property type="entry name" value="Metallo-B-lactamas"/>
</dbReference>
<comment type="function">
    <text evidence="2">Counteracts the endogenous Pycsar antiviral defense system. Phosphodiesterase that enables metal-dependent hydrolysis of host cyclic nucleotide Pycsar defense signals such as cCMP and cUMP.</text>
</comment>
<sequence length="326" mass="37744">MTKNTITRHGEWIQIKSPVHFPLQWVNSYLFPEEEGYTLVDPGLHTEQNIQHWQETLSELGIRMTQIRRIVLTHHHPDHYGLSGWMQQQSGAEVWMSETAWKQTQFMWGEQETVSTDLPKLFARHGYPDDLQPDMHKHIQGFIMKTVPHPEVKFFKLDAPFILGGRCYEMIESHGHASGHISFYDADRGVIFCGDQVLPRISPNISYLPGQDPDPLQSYLSSLEQMATLSVVQAYPGHREPFQHFQSRAQELIKHHEVRLAHIHRLAVESDITAYDICQQTFGDRLTVHQMRFAMSEMIAHLVYLAKKGQLQVQETDGLLRYRAAN</sequence>
<dbReference type="PANTHER" id="PTHR23131:SF4">
    <property type="entry name" value="METALLO-BETA-LACTAMASE SUPERFAMILY POTEIN"/>
    <property type="match status" value="1"/>
</dbReference>
<gene>
    <name evidence="5" type="ORF">ACFSUC_02795</name>
</gene>
<dbReference type="Proteomes" id="UP001597497">
    <property type="component" value="Unassembled WGS sequence"/>
</dbReference>
<dbReference type="RefSeq" id="WP_379927924.1">
    <property type="nucleotide sequence ID" value="NZ_JBHUMM010000002.1"/>
</dbReference>
<dbReference type="PANTHER" id="PTHR23131">
    <property type="entry name" value="ENDORIBONUCLEASE LACTB2"/>
    <property type="match status" value="1"/>
</dbReference>
<evidence type="ECO:0000313" key="5">
    <source>
        <dbReference type="EMBL" id="MFD2670535.1"/>
    </source>
</evidence>
<accession>A0ABW5R706</accession>
<organism evidence="5 6">
    <name type="scientific">Marinicrinis sediminis</name>
    <dbReference type="NCBI Taxonomy" id="1652465"/>
    <lineage>
        <taxon>Bacteria</taxon>
        <taxon>Bacillati</taxon>
        <taxon>Bacillota</taxon>
        <taxon>Bacilli</taxon>
        <taxon>Bacillales</taxon>
        <taxon>Paenibacillaceae</taxon>
    </lineage>
</organism>
<dbReference type="InterPro" id="IPR050662">
    <property type="entry name" value="Sec-metab_biosynth-thioest"/>
</dbReference>
<protein>
    <submittedName>
        <fullName evidence="5">MBL fold metallo-hydrolase</fullName>
    </submittedName>
</protein>
<evidence type="ECO:0000259" key="4">
    <source>
        <dbReference type="SMART" id="SM00849"/>
    </source>
</evidence>
<dbReference type="Pfam" id="PF21221">
    <property type="entry name" value="B_lactamase-like_C"/>
    <property type="match status" value="1"/>
</dbReference>
<proteinExistence type="predicted"/>
<evidence type="ECO:0000256" key="2">
    <source>
        <dbReference type="ARBA" id="ARBA00034301"/>
    </source>
</evidence>